<reference evidence="1 2" key="1">
    <citation type="submission" date="2018-08" db="EMBL/GenBank/DDBJ databases">
        <title>Comparative analysis of Burkholderia isolates from Puerto Rico.</title>
        <authorList>
            <person name="Hall C."/>
            <person name="Sahl J."/>
            <person name="Wagner D."/>
        </authorList>
    </citation>
    <scope>NUCLEOTIDE SEQUENCE [LARGE SCALE GENOMIC DNA]</scope>
    <source>
        <strain evidence="1 2">Bp9001</strain>
    </source>
</reference>
<evidence type="ECO:0000313" key="2">
    <source>
        <dbReference type="Proteomes" id="UP000269271"/>
    </source>
</evidence>
<proteinExistence type="predicted"/>
<dbReference type="RefSeq" id="WP_124618276.1">
    <property type="nucleotide sequence ID" value="NZ_CABVQJ010000029.1"/>
</dbReference>
<organism evidence="1 2">
    <name type="scientific">Burkholderia contaminans</name>
    <dbReference type="NCBI Taxonomy" id="488447"/>
    <lineage>
        <taxon>Bacteria</taxon>
        <taxon>Pseudomonadati</taxon>
        <taxon>Pseudomonadota</taxon>
        <taxon>Betaproteobacteria</taxon>
        <taxon>Burkholderiales</taxon>
        <taxon>Burkholderiaceae</taxon>
        <taxon>Burkholderia</taxon>
        <taxon>Burkholderia cepacia complex</taxon>
    </lineage>
</organism>
<gene>
    <name evidence="1" type="ORF">DF037_17120</name>
</gene>
<comment type="caution">
    <text evidence="1">The sequence shown here is derived from an EMBL/GenBank/DDBJ whole genome shotgun (WGS) entry which is preliminary data.</text>
</comment>
<evidence type="ECO:0000313" key="1">
    <source>
        <dbReference type="EMBL" id="RQT28104.1"/>
    </source>
</evidence>
<accession>A0A3N8QWG4</accession>
<protein>
    <submittedName>
        <fullName evidence="1">Uncharacterized protein</fullName>
    </submittedName>
</protein>
<dbReference type="AlphaFoldDB" id="A0A3N8QWG4"/>
<name>A0A3N8QWG4_9BURK</name>
<sequence length="60" mass="6664">MARDGSSALGKKACPRRAARAFFVVRRKRIAGLPHDCVTRSVAARAFIERVLVHCDPSER</sequence>
<dbReference type="Proteomes" id="UP000269271">
    <property type="component" value="Unassembled WGS sequence"/>
</dbReference>
<dbReference type="EMBL" id="QTQX01000010">
    <property type="protein sequence ID" value="RQT28104.1"/>
    <property type="molecule type" value="Genomic_DNA"/>
</dbReference>